<dbReference type="EMBL" id="JANJQO010000033">
    <property type="protein sequence ID" value="KAJ2983355.1"/>
    <property type="molecule type" value="Genomic_DNA"/>
</dbReference>
<accession>A0ACC1NVK7</accession>
<comment type="caution">
    <text evidence="1">The sequence shown here is derived from an EMBL/GenBank/DDBJ whole genome shotgun (WGS) entry which is preliminary data.</text>
</comment>
<dbReference type="Proteomes" id="UP001143910">
    <property type="component" value="Unassembled WGS sequence"/>
</dbReference>
<reference evidence="1" key="1">
    <citation type="submission" date="2022-08" db="EMBL/GenBank/DDBJ databases">
        <title>Genome Sequence of Lecanicillium fungicola.</title>
        <authorList>
            <person name="Buettner E."/>
        </authorList>
    </citation>
    <scope>NUCLEOTIDE SEQUENCE</scope>
    <source>
        <strain evidence="1">Babe33</strain>
    </source>
</reference>
<protein>
    <submittedName>
        <fullName evidence="1">Uncharacterized protein</fullName>
    </submittedName>
</protein>
<proteinExistence type="predicted"/>
<evidence type="ECO:0000313" key="2">
    <source>
        <dbReference type="Proteomes" id="UP001143910"/>
    </source>
</evidence>
<sequence>MKISPLTVASIVAAGALASPTDASRNKALLGKPNLEFLYTANITIGERWSAGDTGKGTRVIIPLEGGTFHGPRLSGTVNAFGGDWGVMSTKGIFYPDVRYNLKTHDGVDIYIQTSGAVQPDTRALLRGIYETGDPKYEWLNSIVATGVMKQSEHYVLIDMWQMKLPQQ</sequence>
<name>A0ACC1NVK7_9HYPO</name>
<gene>
    <name evidence="1" type="ORF">NQ176_g750</name>
</gene>
<evidence type="ECO:0000313" key="1">
    <source>
        <dbReference type="EMBL" id="KAJ2983355.1"/>
    </source>
</evidence>
<keyword evidence="2" id="KW-1185">Reference proteome</keyword>
<organism evidence="1 2">
    <name type="scientific">Zarea fungicola</name>
    <dbReference type="NCBI Taxonomy" id="93591"/>
    <lineage>
        <taxon>Eukaryota</taxon>
        <taxon>Fungi</taxon>
        <taxon>Dikarya</taxon>
        <taxon>Ascomycota</taxon>
        <taxon>Pezizomycotina</taxon>
        <taxon>Sordariomycetes</taxon>
        <taxon>Hypocreomycetidae</taxon>
        <taxon>Hypocreales</taxon>
        <taxon>Cordycipitaceae</taxon>
        <taxon>Zarea</taxon>
    </lineage>
</organism>